<accession>A0A1F5AGJ8</accession>
<dbReference type="GO" id="GO:0006567">
    <property type="term" value="P:L-threonine catabolic process"/>
    <property type="evidence" value="ECO:0007669"/>
    <property type="project" value="TreeGrafter"/>
</dbReference>
<name>A0A1F5AGJ8_9BACT</name>
<dbReference type="PIRSF" id="PIRSF017617">
    <property type="entry name" value="Thr_aldolase"/>
    <property type="match status" value="1"/>
</dbReference>
<dbReference type="PANTHER" id="PTHR48097">
    <property type="entry name" value="L-THREONINE ALDOLASE-RELATED"/>
    <property type="match status" value="1"/>
</dbReference>
<dbReference type="NCBIfam" id="NF007825">
    <property type="entry name" value="PRK10534.1"/>
    <property type="match status" value="1"/>
</dbReference>
<evidence type="ECO:0000256" key="1">
    <source>
        <dbReference type="ARBA" id="ARBA00001933"/>
    </source>
</evidence>
<proteinExistence type="inferred from homology"/>
<evidence type="ECO:0000256" key="5">
    <source>
        <dbReference type="PIRSR" id="PIRSR017617-1"/>
    </source>
</evidence>
<comment type="caution">
    <text evidence="7">The sequence shown here is derived from an EMBL/GenBank/DDBJ whole genome shotgun (WGS) entry which is preliminary data.</text>
</comment>
<dbReference type="GO" id="GO:0008732">
    <property type="term" value="F:L-allo-threonine aldolase activity"/>
    <property type="evidence" value="ECO:0007669"/>
    <property type="project" value="TreeGrafter"/>
</dbReference>
<feature type="domain" description="Aromatic amino acid beta-eliminating lyase/threonine aldolase" evidence="6">
    <location>
        <begin position="14"/>
        <end position="296"/>
    </location>
</feature>
<evidence type="ECO:0000256" key="3">
    <source>
        <dbReference type="ARBA" id="ARBA00022898"/>
    </source>
</evidence>
<dbReference type="InterPro" id="IPR015424">
    <property type="entry name" value="PyrdxlP-dep_Trfase"/>
</dbReference>
<protein>
    <submittedName>
        <fullName evidence="7">Threonine aldolase</fullName>
    </submittedName>
</protein>
<dbReference type="InterPro" id="IPR015421">
    <property type="entry name" value="PyrdxlP-dep_Trfase_major"/>
</dbReference>
<comment type="similarity">
    <text evidence="2">Belongs to the threonine aldolase family.</text>
</comment>
<evidence type="ECO:0000313" key="7">
    <source>
        <dbReference type="EMBL" id="OGD17538.1"/>
    </source>
</evidence>
<feature type="modified residue" description="N6-(pyridoxal phosphate)lysine" evidence="5">
    <location>
        <position position="210"/>
    </location>
</feature>
<dbReference type="GO" id="GO:0006545">
    <property type="term" value="P:glycine biosynthetic process"/>
    <property type="evidence" value="ECO:0007669"/>
    <property type="project" value="TreeGrafter"/>
</dbReference>
<dbReference type="InterPro" id="IPR023603">
    <property type="entry name" value="Low_specificity_L-TA-like"/>
</dbReference>
<dbReference type="Gene3D" id="3.90.1150.10">
    <property type="entry name" value="Aspartate Aminotransferase, domain 1"/>
    <property type="match status" value="1"/>
</dbReference>
<dbReference type="SUPFAM" id="SSF53383">
    <property type="entry name" value="PLP-dependent transferases"/>
    <property type="match status" value="1"/>
</dbReference>
<dbReference type="InterPro" id="IPR001597">
    <property type="entry name" value="ArAA_b-elim_lyase/Thr_aldolase"/>
</dbReference>
<keyword evidence="3" id="KW-0663">Pyridoxal phosphate</keyword>
<evidence type="ECO:0000256" key="2">
    <source>
        <dbReference type="ARBA" id="ARBA00006966"/>
    </source>
</evidence>
<evidence type="ECO:0000313" key="8">
    <source>
        <dbReference type="Proteomes" id="UP000177701"/>
    </source>
</evidence>
<dbReference type="Gene3D" id="3.40.640.10">
    <property type="entry name" value="Type I PLP-dependent aspartate aminotransferase-like (Major domain)"/>
    <property type="match status" value="1"/>
</dbReference>
<dbReference type="FunFam" id="3.40.640.10:FF:000030">
    <property type="entry name" value="Low-specificity L-threonine aldolase"/>
    <property type="match status" value="1"/>
</dbReference>
<dbReference type="FunFam" id="3.90.1150.10:FF:000041">
    <property type="entry name" value="Low-specificity L-threonine aldolase"/>
    <property type="match status" value="1"/>
</dbReference>
<dbReference type="AlphaFoldDB" id="A0A1F5AGJ8"/>
<comment type="cofactor">
    <cofactor evidence="1">
        <name>pyridoxal 5'-phosphate</name>
        <dbReference type="ChEBI" id="CHEBI:597326"/>
    </cofactor>
</comment>
<organism evidence="7 8">
    <name type="scientific">Candidatus Sediminicultor quintus</name>
    <dbReference type="NCBI Taxonomy" id="1797291"/>
    <lineage>
        <taxon>Bacteria</taxon>
        <taxon>Pseudomonadati</taxon>
        <taxon>Atribacterota</taxon>
        <taxon>Candidatus Phoenicimicrobiia</taxon>
        <taxon>Candidatus Pheonicimicrobiales</taxon>
        <taxon>Candidatus Phoenicimicrobiaceae</taxon>
        <taxon>Candidatus Sediminicultor</taxon>
    </lineage>
</organism>
<dbReference type="PANTHER" id="PTHR48097:SF9">
    <property type="entry name" value="L-THREONINE ALDOLASE"/>
    <property type="match status" value="1"/>
</dbReference>
<reference evidence="7 8" key="1">
    <citation type="journal article" date="2016" name="Nat. Commun.">
        <title>Thousands of microbial genomes shed light on interconnected biogeochemical processes in an aquifer system.</title>
        <authorList>
            <person name="Anantharaman K."/>
            <person name="Brown C.T."/>
            <person name="Hug L.A."/>
            <person name="Sharon I."/>
            <person name="Castelle C.J."/>
            <person name="Probst A.J."/>
            <person name="Thomas B.C."/>
            <person name="Singh A."/>
            <person name="Wilkins M.J."/>
            <person name="Karaoz U."/>
            <person name="Brodie E.L."/>
            <person name="Williams K.H."/>
            <person name="Hubbard S.S."/>
            <person name="Banfield J.F."/>
        </authorList>
    </citation>
    <scope>NUCLEOTIDE SEQUENCE [LARGE SCALE GENOMIC DNA]</scope>
</reference>
<dbReference type="NCBIfam" id="NF041359">
    <property type="entry name" value="GntG_guanitoxin"/>
    <property type="match status" value="1"/>
</dbReference>
<dbReference type="InterPro" id="IPR015422">
    <property type="entry name" value="PyrdxlP-dep_Trfase_small"/>
</dbReference>
<gene>
    <name evidence="7" type="ORF">A2V47_08455</name>
</gene>
<evidence type="ECO:0000256" key="4">
    <source>
        <dbReference type="ARBA" id="ARBA00023239"/>
    </source>
</evidence>
<dbReference type="EMBL" id="MEYH01000003">
    <property type="protein sequence ID" value="OGD17538.1"/>
    <property type="molecule type" value="Genomic_DNA"/>
</dbReference>
<dbReference type="CDD" id="cd06502">
    <property type="entry name" value="TA_like"/>
    <property type="match status" value="1"/>
</dbReference>
<evidence type="ECO:0000259" key="6">
    <source>
        <dbReference type="Pfam" id="PF01212"/>
    </source>
</evidence>
<sequence length="353" mass="38727">MENFNKSFNLKKIDLRSDTVTLPTDEMRDAMNNAKVGDDVYQEDPTVNRLEELGAKKMGKEGALFVPSGTMGNLLAVLTHCQRGDEVILEMDSHIYYYEVGGMSAVAGVIPRLIIGDKGIPDIQNIKLALRDENLHYPKTTLICLENTHNRAGGTIIPPMLTTEICQLAHQQNIAVHLDGARIFNAAIALNIEPVLLAKNVDSVMFCLSKGLSAPVGSILAGSKEFIQRARKNRKMLGGGMRQAGILAAAGIVALEKMVDRLKEDHKNARILGEGLADISGIKVDLETIQTNMACFDLNKSGMDTYQFLPKLAEYNILGSPRPPTKVRLVTHYGISENDIYATIKAIKEIVRN</sequence>
<dbReference type="STRING" id="1797291.A2V47_08455"/>
<dbReference type="Pfam" id="PF01212">
    <property type="entry name" value="Beta_elim_lyase"/>
    <property type="match status" value="1"/>
</dbReference>
<dbReference type="Proteomes" id="UP000177701">
    <property type="component" value="Unassembled WGS sequence"/>
</dbReference>
<dbReference type="GO" id="GO:0005829">
    <property type="term" value="C:cytosol"/>
    <property type="evidence" value="ECO:0007669"/>
    <property type="project" value="TreeGrafter"/>
</dbReference>
<keyword evidence="4" id="KW-0456">Lyase</keyword>